<evidence type="ECO:0000313" key="22">
    <source>
        <dbReference type="Proteomes" id="UP000053958"/>
    </source>
</evidence>
<keyword evidence="6" id="KW-0808">Transferase</keyword>
<evidence type="ECO:0000256" key="19">
    <source>
        <dbReference type="SAM" id="MobiDB-lite"/>
    </source>
</evidence>
<name>A0A0F4YKZ7_RASE3</name>
<keyword evidence="15" id="KW-0472">Membrane</keyword>
<evidence type="ECO:0000256" key="8">
    <source>
        <dbReference type="ARBA" id="ARBA00022741"/>
    </source>
</evidence>
<keyword evidence="5 18" id="KW-0645">Protease</keyword>
<dbReference type="PRINTS" id="PR00728">
    <property type="entry name" value="SIGNALPTASE"/>
</dbReference>
<dbReference type="MEROPS" id="S26.010"/>
<keyword evidence="9" id="KW-0833">Ubl conjugation pathway</keyword>
<evidence type="ECO:0000313" key="21">
    <source>
        <dbReference type="EMBL" id="KKA18904.1"/>
    </source>
</evidence>
<evidence type="ECO:0000256" key="16">
    <source>
        <dbReference type="ARBA" id="ARBA00045533"/>
    </source>
</evidence>
<evidence type="ECO:0000256" key="12">
    <source>
        <dbReference type="ARBA" id="ARBA00022840"/>
    </source>
</evidence>
<dbReference type="GO" id="GO:0016740">
    <property type="term" value="F:transferase activity"/>
    <property type="evidence" value="ECO:0007669"/>
    <property type="project" value="UniProtKB-KW"/>
</dbReference>
<keyword evidence="10 18" id="KW-0378">Hydrolase</keyword>
<evidence type="ECO:0000256" key="1">
    <source>
        <dbReference type="ARBA" id="ARBA00000677"/>
    </source>
</evidence>
<dbReference type="Gene3D" id="3.10.110.10">
    <property type="entry name" value="Ubiquitin Conjugating Enzyme"/>
    <property type="match status" value="1"/>
</dbReference>
<dbReference type="InterPro" id="IPR019756">
    <property type="entry name" value="Pept_S26A_signal_pept_1_Ser-AS"/>
</dbReference>
<dbReference type="GO" id="GO:0005787">
    <property type="term" value="C:signal peptidase complex"/>
    <property type="evidence" value="ECO:0007669"/>
    <property type="project" value="TreeGrafter"/>
</dbReference>
<dbReference type="Pfam" id="PF00179">
    <property type="entry name" value="UQ_con"/>
    <property type="match status" value="1"/>
</dbReference>
<dbReference type="PANTHER" id="PTHR10806:SF6">
    <property type="entry name" value="SIGNAL PEPTIDASE COMPLEX CATALYTIC SUBUNIT SEC11"/>
    <property type="match status" value="1"/>
</dbReference>
<dbReference type="GO" id="GO:0004252">
    <property type="term" value="F:serine-type endopeptidase activity"/>
    <property type="evidence" value="ECO:0007669"/>
    <property type="project" value="InterPro"/>
</dbReference>
<dbReference type="FunFam" id="3.10.110.10:FF:000060">
    <property type="entry name" value="Ubiquitin conjugating enzyme (UbcB)"/>
    <property type="match status" value="1"/>
</dbReference>
<comment type="function">
    <text evidence="16">Catalytic component of the signal peptidase complex (SPC) which catalyzes the cleavage of N-terminal signal sequences from nascent proteins as they are translocated into the lumen of the endoplasmic reticulum. Specifically cleaves N-terminal signal peptides that contain a hydrophobic alpha-helix (h-region) shorter than 18-20 amino acids.</text>
</comment>
<keyword evidence="8" id="KW-0547">Nucleotide-binding</keyword>
<comment type="caution">
    <text evidence="21">The sequence shown here is derived from an EMBL/GenBank/DDBJ whole genome shotgun (WGS) entry which is preliminary data.</text>
</comment>
<comment type="catalytic activity">
    <reaction evidence="1 18">
        <text>Cleavage of hydrophobic, N-terminal signal or leader sequences from secreted and periplasmic proteins.</text>
        <dbReference type="EC" id="3.4.21.89"/>
    </reaction>
</comment>
<evidence type="ECO:0000256" key="3">
    <source>
        <dbReference type="ARBA" id="ARBA00011035"/>
    </source>
</evidence>
<dbReference type="SUPFAM" id="SSF54495">
    <property type="entry name" value="UBC-like"/>
    <property type="match status" value="1"/>
</dbReference>
<keyword evidence="22" id="KW-1185">Reference proteome</keyword>
<dbReference type="InterPro" id="IPR000608">
    <property type="entry name" value="UBC"/>
</dbReference>
<evidence type="ECO:0000256" key="14">
    <source>
        <dbReference type="ARBA" id="ARBA00022989"/>
    </source>
</evidence>
<gene>
    <name evidence="21" type="ORF">T310_7144</name>
</gene>
<accession>A0A0F4YKZ7</accession>
<evidence type="ECO:0000256" key="11">
    <source>
        <dbReference type="ARBA" id="ARBA00022824"/>
    </source>
</evidence>
<dbReference type="EMBL" id="LASV01000404">
    <property type="protein sequence ID" value="KKA18904.1"/>
    <property type="molecule type" value="Genomic_DNA"/>
</dbReference>
<dbReference type="InterPro" id="IPR016135">
    <property type="entry name" value="UBQ-conjugating_enzyme/RWD"/>
</dbReference>
<comment type="subcellular location">
    <subcellularLocation>
        <location evidence="2">Endoplasmic reticulum membrane</location>
        <topology evidence="2">Single-pass type II membrane protein</topology>
    </subcellularLocation>
</comment>
<dbReference type="NCBIfam" id="TIGR02228">
    <property type="entry name" value="sigpep_I_arch"/>
    <property type="match status" value="1"/>
</dbReference>
<dbReference type="GO" id="GO:0006465">
    <property type="term" value="P:signal peptide processing"/>
    <property type="evidence" value="ECO:0007669"/>
    <property type="project" value="UniProtKB-UniRule"/>
</dbReference>
<evidence type="ECO:0000256" key="17">
    <source>
        <dbReference type="ARBA" id="ARBA00047037"/>
    </source>
</evidence>
<evidence type="ECO:0000259" key="20">
    <source>
        <dbReference type="PROSITE" id="PS50127"/>
    </source>
</evidence>
<dbReference type="CDD" id="cd06530">
    <property type="entry name" value="S26_SPase_I"/>
    <property type="match status" value="1"/>
</dbReference>
<evidence type="ECO:0000256" key="13">
    <source>
        <dbReference type="ARBA" id="ARBA00022968"/>
    </source>
</evidence>
<proteinExistence type="inferred from homology"/>
<evidence type="ECO:0000256" key="18">
    <source>
        <dbReference type="RuleBase" id="RU362047"/>
    </source>
</evidence>
<keyword evidence="11 18" id="KW-0256">Endoplasmic reticulum</keyword>
<keyword evidence="12" id="KW-0067">ATP-binding</keyword>
<evidence type="ECO:0000256" key="7">
    <source>
        <dbReference type="ARBA" id="ARBA00022692"/>
    </source>
</evidence>
<keyword evidence="7" id="KW-0812">Transmembrane</keyword>
<dbReference type="RefSeq" id="XP_013325516.1">
    <property type="nucleotide sequence ID" value="XM_013470062.1"/>
</dbReference>
<dbReference type="Proteomes" id="UP000053958">
    <property type="component" value="Unassembled WGS sequence"/>
</dbReference>
<evidence type="ECO:0000256" key="4">
    <source>
        <dbReference type="ARBA" id="ARBA00019685"/>
    </source>
</evidence>
<feature type="domain" description="UBC core" evidence="20">
    <location>
        <begin position="271"/>
        <end position="421"/>
    </location>
</feature>
<keyword evidence="14" id="KW-1133">Transmembrane helix</keyword>
<comment type="similarity">
    <text evidence="3 18">Belongs to the peptidase S26B family.</text>
</comment>
<dbReference type="InterPro" id="IPR036286">
    <property type="entry name" value="LexA/Signal_pep-like_sf"/>
</dbReference>
<dbReference type="EC" id="3.4.21.89" evidence="18"/>
<dbReference type="GO" id="GO:0009003">
    <property type="term" value="F:signal peptidase activity"/>
    <property type="evidence" value="ECO:0007669"/>
    <property type="project" value="UniProtKB-EC"/>
</dbReference>
<evidence type="ECO:0000256" key="2">
    <source>
        <dbReference type="ARBA" id="ARBA00004648"/>
    </source>
</evidence>
<dbReference type="PROSITE" id="PS50127">
    <property type="entry name" value="UBC_2"/>
    <property type="match status" value="1"/>
</dbReference>
<dbReference type="PROSITE" id="PS00501">
    <property type="entry name" value="SPASE_I_1"/>
    <property type="match status" value="1"/>
</dbReference>
<keyword evidence="13" id="KW-0735">Signal-anchor</keyword>
<dbReference type="InterPro" id="IPR001733">
    <property type="entry name" value="Peptidase_S26B"/>
</dbReference>
<organism evidence="21 22">
    <name type="scientific">Rasamsonia emersonii (strain ATCC 16479 / CBS 393.64 / IMI 116815)</name>
    <dbReference type="NCBI Taxonomy" id="1408163"/>
    <lineage>
        <taxon>Eukaryota</taxon>
        <taxon>Fungi</taxon>
        <taxon>Dikarya</taxon>
        <taxon>Ascomycota</taxon>
        <taxon>Pezizomycotina</taxon>
        <taxon>Eurotiomycetes</taxon>
        <taxon>Eurotiomycetidae</taxon>
        <taxon>Eurotiales</taxon>
        <taxon>Trichocomaceae</taxon>
        <taxon>Rasamsonia</taxon>
    </lineage>
</organism>
<evidence type="ECO:0000256" key="15">
    <source>
        <dbReference type="ARBA" id="ARBA00023136"/>
    </source>
</evidence>
<feature type="region of interest" description="Disordered" evidence="19">
    <location>
        <begin position="105"/>
        <end position="129"/>
    </location>
</feature>
<reference evidence="21 22" key="1">
    <citation type="submission" date="2015-04" db="EMBL/GenBank/DDBJ databases">
        <authorList>
            <person name="Heijne W.H."/>
            <person name="Fedorova N.D."/>
            <person name="Nierman W.C."/>
            <person name="Vollebregt A.W."/>
            <person name="Zhao Z."/>
            <person name="Wu L."/>
            <person name="Kumar M."/>
            <person name="Stam H."/>
            <person name="van den Berg M.A."/>
            <person name="Pel H.J."/>
        </authorList>
    </citation>
    <scope>NUCLEOTIDE SEQUENCE [LARGE SCALE GENOMIC DNA]</scope>
    <source>
        <strain evidence="21 22">CBS 393.64</strain>
    </source>
</reference>
<comment type="subunit">
    <text evidence="17">Component of the signal peptidase complex (SPC) composed of a catalytic subunit SEC11 and three accessory subunits SPC1, SPC2 and SPC3. The complex induces a local thinning of the ER membrane which is used to measure the length of the signal peptide (SP) h-region of protein substrates. This ensures the selectivity of the complex towards h-regions shorter than 18-20 amino acids. SPC associates with the translocon complex.</text>
</comment>
<dbReference type="GO" id="GO:0005524">
    <property type="term" value="F:ATP binding"/>
    <property type="evidence" value="ECO:0007669"/>
    <property type="project" value="UniProtKB-KW"/>
</dbReference>
<dbReference type="InterPro" id="IPR019533">
    <property type="entry name" value="Peptidase_S26"/>
</dbReference>
<dbReference type="OrthoDB" id="9978460at2759"/>
<evidence type="ECO:0000256" key="9">
    <source>
        <dbReference type="ARBA" id="ARBA00022786"/>
    </source>
</evidence>
<dbReference type="SUPFAM" id="SSF51306">
    <property type="entry name" value="LexA/Signal peptidase"/>
    <property type="match status" value="1"/>
</dbReference>
<evidence type="ECO:0000256" key="5">
    <source>
        <dbReference type="ARBA" id="ARBA00022670"/>
    </source>
</evidence>
<protein>
    <recommendedName>
        <fullName evidence="4 18">Signal peptidase complex catalytic subunit SEC11</fullName>
        <ecNumber evidence="18">3.4.21.89</ecNumber>
    </recommendedName>
</protein>
<evidence type="ECO:0000256" key="6">
    <source>
        <dbReference type="ARBA" id="ARBA00022679"/>
    </source>
</evidence>
<sequence>MLSSLSSSLSNARQSIAQILNFALVLSTAFMMWKALSVATNSSSPIVVVLSGSMEPAFQRGDLLFLWNRSPRAEVGEIVVYNVKGKDIPIVHRVMRSFTEEDPKMKLKKAGTSPTTLSSEPSEKLLTKGDNNVADDTELYARGQGFLDRKEDIVGSASELDGIISVNWQPESISMQAALRDGKFRSGNSALTNRTTYTASARVTAFAFRLICSTVQRHNTPPSTGRLKTEFNPPPSCCHIRSTLASQHSFFSSGTAQWAAKSGLQRNAGLMFTLLVYQELSELVESPPAGITVELANESDLYAWKVYMKGPEDSPYQGGTFLINLTLPKEYPFKPPTVSFATKIYHPNVSNDDKGSMCLGMLKSDEWKPSSRISAVLEFARQLLAEPMPDDAVEGRIAEQYKNDRKRYEEIARDWTRSFKEGERHPQTHGDIISWFYPTTRILYSIPFCSTSIIAREEGVC</sequence>
<dbReference type="PANTHER" id="PTHR10806">
    <property type="entry name" value="SIGNAL PEPTIDASE COMPLEX CATALYTIC SUBUNIT SEC11"/>
    <property type="match status" value="1"/>
</dbReference>
<dbReference type="STRING" id="1408163.A0A0F4YKZ7"/>
<dbReference type="AlphaFoldDB" id="A0A0F4YKZ7"/>
<dbReference type="SMART" id="SM00212">
    <property type="entry name" value="UBCc"/>
    <property type="match status" value="1"/>
</dbReference>
<dbReference type="GeneID" id="25319420"/>
<evidence type="ECO:0000256" key="10">
    <source>
        <dbReference type="ARBA" id="ARBA00022801"/>
    </source>
</evidence>